<feature type="non-terminal residue" evidence="1">
    <location>
        <position position="76"/>
    </location>
</feature>
<proteinExistence type="predicted"/>
<gene>
    <name evidence="1" type="ORF">PIB30_107855</name>
</gene>
<evidence type="ECO:0000313" key="1">
    <source>
        <dbReference type="EMBL" id="MED6117206.1"/>
    </source>
</evidence>
<sequence length="76" mass="9235">WVNWVVSNREQRRWQLHDYRVMFDNMTNDSFLWTPYDEHRLGPNAVPNDILTRANLWNAPSPLISFECIEWCPTDR</sequence>
<comment type="caution">
    <text evidence="1">The sequence shown here is derived from an EMBL/GenBank/DDBJ whole genome shotgun (WGS) entry which is preliminary data.</text>
</comment>
<accession>A0ABU6QZZ8</accession>
<organism evidence="1 2">
    <name type="scientific">Stylosanthes scabra</name>
    <dbReference type="NCBI Taxonomy" id="79078"/>
    <lineage>
        <taxon>Eukaryota</taxon>
        <taxon>Viridiplantae</taxon>
        <taxon>Streptophyta</taxon>
        <taxon>Embryophyta</taxon>
        <taxon>Tracheophyta</taxon>
        <taxon>Spermatophyta</taxon>
        <taxon>Magnoliopsida</taxon>
        <taxon>eudicotyledons</taxon>
        <taxon>Gunneridae</taxon>
        <taxon>Pentapetalae</taxon>
        <taxon>rosids</taxon>
        <taxon>fabids</taxon>
        <taxon>Fabales</taxon>
        <taxon>Fabaceae</taxon>
        <taxon>Papilionoideae</taxon>
        <taxon>50 kb inversion clade</taxon>
        <taxon>dalbergioids sensu lato</taxon>
        <taxon>Dalbergieae</taxon>
        <taxon>Pterocarpus clade</taxon>
        <taxon>Stylosanthes</taxon>
    </lineage>
</organism>
<keyword evidence="2" id="KW-1185">Reference proteome</keyword>
<dbReference type="EMBL" id="JASCZI010004769">
    <property type="protein sequence ID" value="MED6117206.1"/>
    <property type="molecule type" value="Genomic_DNA"/>
</dbReference>
<evidence type="ECO:0008006" key="3">
    <source>
        <dbReference type="Google" id="ProtNLM"/>
    </source>
</evidence>
<name>A0ABU6QZZ8_9FABA</name>
<reference evidence="1 2" key="1">
    <citation type="journal article" date="2023" name="Plants (Basel)">
        <title>Bridging the Gap: Combining Genomics and Transcriptomics Approaches to Understand Stylosanthes scabra, an Orphan Legume from the Brazilian Caatinga.</title>
        <authorList>
            <person name="Ferreira-Neto J.R.C."/>
            <person name="da Silva M.D."/>
            <person name="Binneck E."/>
            <person name="de Melo N.F."/>
            <person name="da Silva R.H."/>
            <person name="de Melo A.L.T.M."/>
            <person name="Pandolfi V."/>
            <person name="Bustamante F.O."/>
            <person name="Brasileiro-Vidal A.C."/>
            <person name="Benko-Iseppon A.M."/>
        </authorList>
    </citation>
    <scope>NUCLEOTIDE SEQUENCE [LARGE SCALE GENOMIC DNA]</scope>
    <source>
        <tissue evidence="1">Leaves</tissue>
    </source>
</reference>
<dbReference type="Proteomes" id="UP001341840">
    <property type="component" value="Unassembled WGS sequence"/>
</dbReference>
<feature type="non-terminal residue" evidence="1">
    <location>
        <position position="1"/>
    </location>
</feature>
<evidence type="ECO:0000313" key="2">
    <source>
        <dbReference type="Proteomes" id="UP001341840"/>
    </source>
</evidence>
<protein>
    <recommendedName>
        <fullName evidence="3">Aminotransferase-like plant mobile domain-containing protein</fullName>
    </recommendedName>
</protein>